<dbReference type="SUPFAM" id="SSF117074">
    <property type="entry name" value="Hypothetical protein PA1324"/>
    <property type="match status" value="1"/>
</dbReference>
<evidence type="ECO:0000313" key="2">
    <source>
        <dbReference type="Proteomes" id="UP000198535"/>
    </source>
</evidence>
<gene>
    <name evidence="1" type="ORF">SAMN04488696_1915</name>
</gene>
<dbReference type="AlphaFoldDB" id="A0A1I4SDN5"/>
<dbReference type="RefSeq" id="WP_143072330.1">
    <property type="nucleotide sequence ID" value="NZ_FOUJ01000003.1"/>
</dbReference>
<dbReference type="EMBL" id="FOUJ01000003">
    <property type="protein sequence ID" value="SFM62616.1"/>
    <property type="molecule type" value="Genomic_DNA"/>
</dbReference>
<name>A0A1I4SDN5_9EURY</name>
<accession>A0A1I4SDN5</accession>
<dbReference type="Proteomes" id="UP000198535">
    <property type="component" value="Unassembled WGS sequence"/>
</dbReference>
<dbReference type="Gene3D" id="2.60.40.1120">
    <property type="entry name" value="Carboxypeptidase-like, regulatory domain"/>
    <property type="match status" value="1"/>
</dbReference>
<evidence type="ECO:0000313" key="1">
    <source>
        <dbReference type="EMBL" id="SFM62616.1"/>
    </source>
</evidence>
<organism evidence="1 2">
    <name type="scientific">Methanolobus profundi</name>
    <dbReference type="NCBI Taxonomy" id="487685"/>
    <lineage>
        <taxon>Archaea</taxon>
        <taxon>Methanobacteriati</taxon>
        <taxon>Methanobacteriota</taxon>
        <taxon>Stenosarchaea group</taxon>
        <taxon>Methanomicrobia</taxon>
        <taxon>Methanosarcinales</taxon>
        <taxon>Methanosarcinaceae</taxon>
        <taxon>Methanolobus</taxon>
    </lineage>
</organism>
<proteinExistence type="predicted"/>
<reference evidence="2" key="1">
    <citation type="submission" date="2016-10" db="EMBL/GenBank/DDBJ databases">
        <authorList>
            <person name="Varghese N."/>
            <person name="Submissions S."/>
        </authorList>
    </citation>
    <scope>NUCLEOTIDE SEQUENCE [LARGE SCALE GENOMIC DNA]</scope>
    <source>
        <strain evidence="2">Mob M</strain>
    </source>
</reference>
<sequence length="114" mass="12779">MQNKRILTLFISVLLLLSLTTVVSAEENDYYLVANTTSDADGNFVFDDIPNGEYLLYAINYSEGRGGVWSWYNAQKDIVVSSSDITNLEIELEKNSVIDENKVLAYLDKSTIEG</sequence>
<feature type="non-terminal residue" evidence="1">
    <location>
        <position position="114"/>
    </location>
</feature>
<protein>
    <submittedName>
        <fullName evidence="1">Cobaltochelatase CobN</fullName>
    </submittedName>
</protein>
<dbReference type="STRING" id="487685.SAMN04488696_1915"/>
<keyword evidence="2" id="KW-1185">Reference proteome</keyword>